<accession>A0A8J6B0Y6</accession>
<name>A0A8J6B0Y6_9EUKA</name>
<feature type="transmembrane region" description="Helical" evidence="1">
    <location>
        <begin position="150"/>
        <end position="173"/>
    </location>
</feature>
<evidence type="ECO:0000313" key="3">
    <source>
        <dbReference type="Proteomes" id="UP000717585"/>
    </source>
</evidence>
<dbReference type="Proteomes" id="UP000717585">
    <property type="component" value="Unassembled WGS sequence"/>
</dbReference>
<reference evidence="2" key="1">
    <citation type="submission" date="2021-05" db="EMBL/GenBank/DDBJ databases">
        <title>A free-living protist that lacks canonical eukaryotic 1 DNA replication and segregation systems.</title>
        <authorList>
            <person name="Salas-Leiva D.E."/>
            <person name="Tromer E.C."/>
            <person name="Curtis B.A."/>
            <person name="Jerlstrom-Hultqvist J."/>
            <person name="Kolisko M."/>
            <person name="Yi Z."/>
            <person name="Salas-Leiva J.S."/>
            <person name="Gallot-Lavallee L."/>
            <person name="Kops G.J.P.L."/>
            <person name="Archibald J.M."/>
            <person name="Simpson A.G.B."/>
            <person name="Roger A.J."/>
        </authorList>
    </citation>
    <scope>NUCLEOTIDE SEQUENCE</scope>
    <source>
        <strain evidence="2">BICM</strain>
    </source>
</reference>
<keyword evidence="1" id="KW-0472">Membrane</keyword>
<keyword evidence="1" id="KW-1133">Transmembrane helix</keyword>
<dbReference type="AlphaFoldDB" id="A0A8J6B0Y6"/>
<keyword evidence="3" id="KW-1185">Reference proteome</keyword>
<feature type="transmembrane region" description="Helical" evidence="1">
    <location>
        <begin position="12"/>
        <end position="34"/>
    </location>
</feature>
<proteinExistence type="predicted"/>
<feature type="transmembrane region" description="Helical" evidence="1">
    <location>
        <begin position="97"/>
        <end position="130"/>
    </location>
</feature>
<feature type="transmembrane region" description="Helical" evidence="1">
    <location>
        <begin position="255"/>
        <end position="282"/>
    </location>
</feature>
<feature type="transmembrane region" description="Helical" evidence="1">
    <location>
        <begin position="212"/>
        <end position="235"/>
    </location>
</feature>
<gene>
    <name evidence="2" type="ORF">J8273_3391</name>
</gene>
<comment type="caution">
    <text evidence="2">The sequence shown here is derived from an EMBL/GenBank/DDBJ whole genome shotgun (WGS) entry which is preliminary data.</text>
</comment>
<feature type="transmembrane region" description="Helical" evidence="1">
    <location>
        <begin position="179"/>
        <end position="200"/>
    </location>
</feature>
<dbReference type="EMBL" id="JAHDYR010000025">
    <property type="protein sequence ID" value="KAG9393258.1"/>
    <property type="molecule type" value="Genomic_DNA"/>
</dbReference>
<evidence type="ECO:0000313" key="2">
    <source>
        <dbReference type="EMBL" id="KAG9393258.1"/>
    </source>
</evidence>
<sequence>MEFATYTICVYAVRLVLSLFGLLFCLASISIYAAHRHFRLTLFKRRLFALQLSFVPFYIGCAVEFVCFVVFLISVIIDYVLGTPIDSLGADTIYGKIQVFITYVIVTLLAISIFTSLITLMTMSSTALWAARAVTKTLRTRSKPFLGISLWEYVSIVLFSLLASIVLGCAYYWNFDGVTVMLFFFCLFLFNAVACLVTVIRAKIEEDPVDDNWEIAFVSAMIFAVMTCGWAFSSGGAVLKLGNYDDQVFGSNPRYIVAFTLEMFIMIGGAAISFGHIIFILYENRMAYKTLGPPGDLESETSAVDVGDVEARIAEVGSDE</sequence>
<protein>
    <submittedName>
        <fullName evidence="2">Uncharacterized protein</fullName>
    </submittedName>
</protein>
<feature type="transmembrane region" description="Helical" evidence="1">
    <location>
        <begin position="55"/>
        <end position="77"/>
    </location>
</feature>
<organism evidence="2 3">
    <name type="scientific">Carpediemonas membranifera</name>
    <dbReference type="NCBI Taxonomy" id="201153"/>
    <lineage>
        <taxon>Eukaryota</taxon>
        <taxon>Metamonada</taxon>
        <taxon>Carpediemonas-like organisms</taxon>
        <taxon>Carpediemonas</taxon>
    </lineage>
</organism>
<evidence type="ECO:0000256" key="1">
    <source>
        <dbReference type="SAM" id="Phobius"/>
    </source>
</evidence>
<keyword evidence="1" id="KW-0812">Transmembrane</keyword>